<organism evidence="3 4">
    <name type="scientific">Paenibacillus solisilvae</name>
    <dbReference type="NCBI Taxonomy" id="2486751"/>
    <lineage>
        <taxon>Bacteria</taxon>
        <taxon>Bacillati</taxon>
        <taxon>Bacillota</taxon>
        <taxon>Bacilli</taxon>
        <taxon>Bacillales</taxon>
        <taxon>Paenibacillaceae</taxon>
        <taxon>Paenibacillus</taxon>
    </lineage>
</organism>
<dbReference type="Gene3D" id="3.10.180.10">
    <property type="entry name" value="2,3-Dihydroxybiphenyl 1,2-Dioxygenase, domain 1"/>
    <property type="match status" value="1"/>
</dbReference>
<dbReference type="InterPro" id="IPR037523">
    <property type="entry name" value="VOC_core"/>
</dbReference>
<protein>
    <submittedName>
        <fullName evidence="3">VOC family protein</fullName>
    </submittedName>
</protein>
<dbReference type="SUPFAM" id="SSF54593">
    <property type="entry name" value="Glyoxalase/Bleomycin resistance protein/Dihydroxybiphenyl dioxygenase"/>
    <property type="match status" value="1"/>
</dbReference>
<keyword evidence="4" id="KW-1185">Reference proteome</keyword>
<dbReference type="Pfam" id="PF00903">
    <property type="entry name" value="Glyoxalase"/>
    <property type="match status" value="1"/>
</dbReference>
<dbReference type="EMBL" id="JBHSOW010000060">
    <property type="protein sequence ID" value="MFC5650683.1"/>
    <property type="molecule type" value="Genomic_DNA"/>
</dbReference>
<dbReference type="InterPro" id="IPR018146">
    <property type="entry name" value="Glyoxalase_1_CS"/>
</dbReference>
<dbReference type="CDD" id="cd07264">
    <property type="entry name" value="VOC_like"/>
    <property type="match status" value="1"/>
</dbReference>
<feature type="domain" description="VOC" evidence="2">
    <location>
        <begin position="2"/>
        <end position="127"/>
    </location>
</feature>
<dbReference type="PANTHER" id="PTHR36503">
    <property type="entry name" value="BLR2520 PROTEIN"/>
    <property type="match status" value="1"/>
</dbReference>
<dbReference type="RefSeq" id="WP_379189259.1">
    <property type="nucleotide sequence ID" value="NZ_JBHSOW010000060.1"/>
</dbReference>
<comment type="caution">
    <text evidence="3">The sequence shown here is derived from an EMBL/GenBank/DDBJ whole genome shotgun (WGS) entry which is preliminary data.</text>
</comment>
<keyword evidence="1" id="KW-0479">Metal-binding</keyword>
<dbReference type="InterPro" id="IPR029068">
    <property type="entry name" value="Glyas_Bleomycin-R_OHBP_Dase"/>
</dbReference>
<dbReference type="Proteomes" id="UP001596047">
    <property type="component" value="Unassembled WGS sequence"/>
</dbReference>
<sequence>MKLLQIRLMVKDFKKSAAFYKDLLGFTVSYYSEEQEYALFDTGETKIELLAHQAIADIVGEAGMTLDTVAPSRFLLNLSVEDVDASFTELRDKGIEFVTQPHDRPEWSARVAHFRDVDGNLLEIYRMLS</sequence>
<gene>
    <name evidence="3" type="ORF">ACFPYJ_16435</name>
</gene>
<name>A0ABW0VXU2_9BACL</name>
<evidence type="ECO:0000259" key="2">
    <source>
        <dbReference type="PROSITE" id="PS51819"/>
    </source>
</evidence>
<accession>A0ABW0VXU2</accession>
<evidence type="ECO:0000256" key="1">
    <source>
        <dbReference type="ARBA" id="ARBA00022723"/>
    </source>
</evidence>
<dbReference type="PROSITE" id="PS51819">
    <property type="entry name" value="VOC"/>
    <property type="match status" value="1"/>
</dbReference>
<dbReference type="InterPro" id="IPR004360">
    <property type="entry name" value="Glyas_Fos-R_dOase_dom"/>
</dbReference>
<evidence type="ECO:0000313" key="3">
    <source>
        <dbReference type="EMBL" id="MFC5650683.1"/>
    </source>
</evidence>
<evidence type="ECO:0000313" key="4">
    <source>
        <dbReference type="Proteomes" id="UP001596047"/>
    </source>
</evidence>
<proteinExistence type="predicted"/>
<reference evidence="4" key="1">
    <citation type="journal article" date="2019" name="Int. J. Syst. Evol. Microbiol.">
        <title>The Global Catalogue of Microorganisms (GCM) 10K type strain sequencing project: providing services to taxonomists for standard genome sequencing and annotation.</title>
        <authorList>
            <consortium name="The Broad Institute Genomics Platform"/>
            <consortium name="The Broad Institute Genome Sequencing Center for Infectious Disease"/>
            <person name="Wu L."/>
            <person name="Ma J."/>
        </authorList>
    </citation>
    <scope>NUCLEOTIDE SEQUENCE [LARGE SCALE GENOMIC DNA]</scope>
    <source>
        <strain evidence="4">CGMCC 1.3240</strain>
    </source>
</reference>
<dbReference type="PANTHER" id="PTHR36503:SF3">
    <property type="entry name" value="BLR0126 PROTEIN"/>
    <property type="match status" value="1"/>
</dbReference>
<dbReference type="PROSITE" id="PS00934">
    <property type="entry name" value="GLYOXALASE_I_1"/>
    <property type="match status" value="1"/>
</dbReference>